<evidence type="ECO:0000259" key="2">
    <source>
        <dbReference type="Pfam" id="PF08522"/>
    </source>
</evidence>
<dbReference type="Pfam" id="PF13385">
    <property type="entry name" value="Laminin_G_3"/>
    <property type="match status" value="1"/>
</dbReference>
<feature type="domain" description="BT-3987-like N-terminal" evidence="2">
    <location>
        <begin position="33"/>
        <end position="143"/>
    </location>
</feature>
<dbReference type="GO" id="GO:0004553">
    <property type="term" value="F:hydrolase activity, hydrolyzing O-glycosyl compounds"/>
    <property type="evidence" value="ECO:0007669"/>
    <property type="project" value="UniProtKB-ARBA"/>
</dbReference>
<feature type="chain" id="PRO_5030116513" evidence="1">
    <location>
        <begin position="21"/>
        <end position="401"/>
    </location>
</feature>
<sequence>MKKIILKVLLFVCGSIFQTACNDASYKSVDNLVYISEASVGKIKDLPLLEEVNTISMTVRMARAVDRDIKVTISMDKGWLDEYNRINETAYKFPDPQNISFPKSVVIKAGKVSSEPIHVEVKTFETSGAQYALPISIQEVEGEVVKASGSSRFIFLFVKPLKQPVPKFTTGYNGMKALPDGEWNMSLPNYTLEWWSKVSSKDGSGGYTINNQAVFTSGGKDTELYVRFGDLIYAQGGAYKNNFLQVKTMGSQFDTGNPVTGEGLVGGKWYHFAITYDGGSGTTLLYKNGQKVAALSTGEGRDMVINGLSIISSGNYWRDVCEMCQVRFWKVTRTQNQIQKNMYSEVEYNHKDLILYYPMNEGKGTKIKDVTGNGHDTEVGSMYPGNLNGKIVTWNEYSFAQ</sequence>
<dbReference type="AlphaFoldDB" id="A0A5D3FUE3"/>
<dbReference type="SUPFAM" id="SSF49899">
    <property type="entry name" value="Concanavalin A-like lectins/glucanases"/>
    <property type="match status" value="1"/>
</dbReference>
<dbReference type="Pfam" id="PF08522">
    <property type="entry name" value="BT_3987-like_N"/>
    <property type="match status" value="1"/>
</dbReference>
<dbReference type="EMBL" id="VKLW01000001">
    <property type="protein sequence ID" value="TYK35697.1"/>
    <property type="molecule type" value="Genomic_DNA"/>
</dbReference>
<evidence type="ECO:0000313" key="4">
    <source>
        <dbReference type="Proteomes" id="UP000324383"/>
    </source>
</evidence>
<comment type="caution">
    <text evidence="3">The sequence shown here is derived from an EMBL/GenBank/DDBJ whole genome shotgun (WGS) entry which is preliminary data.</text>
</comment>
<proteinExistence type="predicted"/>
<organism evidence="3 4">
    <name type="scientific">Bacteroides pyogenes</name>
    <dbReference type="NCBI Taxonomy" id="310300"/>
    <lineage>
        <taxon>Bacteria</taxon>
        <taxon>Pseudomonadati</taxon>
        <taxon>Bacteroidota</taxon>
        <taxon>Bacteroidia</taxon>
        <taxon>Bacteroidales</taxon>
        <taxon>Bacteroidaceae</taxon>
        <taxon>Bacteroides</taxon>
    </lineage>
</organism>
<keyword evidence="4" id="KW-1185">Reference proteome</keyword>
<dbReference type="InterPro" id="IPR013728">
    <property type="entry name" value="BT_3987-like_N"/>
</dbReference>
<reference evidence="3 4" key="1">
    <citation type="submission" date="2019-07" db="EMBL/GenBank/DDBJ databases">
        <title>Draft Genome Sequences of Bacteroides pyogenes Strains Isolated from the Uterus Holstein Dairy Cows with Metritis.</title>
        <authorList>
            <person name="Cunha F."/>
            <person name="Galvao K.N."/>
            <person name="Jeon S.J."/>
            <person name="Jeong K.C."/>
        </authorList>
    </citation>
    <scope>NUCLEOTIDE SEQUENCE [LARGE SCALE GENOMIC DNA]</scope>
    <source>
        <strain evidence="3 4">KG-31</strain>
    </source>
</reference>
<feature type="signal peptide" evidence="1">
    <location>
        <begin position="1"/>
        <end position="20"/>
    </location>
</feature>
<dbReference type="Gene3D" id="2.60.40.1740">
    <property type="entry name" value="hypothetical protein (bacova_03559)"/>
    <property type="match status" value="1"/>
</dbReference>
<evidence type="ECO:0000313" key="3">
    <source>
        <dbReference type="EMBL" id="TYK35697.1"/>
    </source>
</evidence>
<keyword evidence="1" id="KW-0732">Signal</keyword>
<dbReference type="RefSeq" id="WP_148730111.1">
    <property type="nucleotide sequence ID" value="NZ_JADRFY010000006.1"/>
</dbReference>
<gene>
    <name evidence="3" type="ORF">FNJ60_00905</name>
</gene>
<dbReference type="Gene3D" id="2.60.120.200">
    <property type="match status" value="1"/>
</dbReference>
<evidence type="ECO:0000256" key="1">
    <source>
        <dbReference type="SAM" id="SignalP"/>
    </source>
</evidence>
<dbReference type="Proteomes" id="UP000324383">
    <property type="component" value="Unassembled WGS sequence"/>
</dbReference>
<protein>
    <submittedName>
        <fullName evidence="3">DUF1735 domain-containing protein</fullName>
    </submittedName>
</protein>
<dbReference type="InterPro" id="IPR013320">
    <property type="entry name" value="ConA-like_dom_sf"/>
</dbReference>
<dbReference type="GO" id="GO:0005975">
    <property type="term" value="P:carbohydrate metabolic process"/>
    <property type="evidence" value="ECO:0007669"/>
    <property type="project" value="UniProtKB-ARBA"/>
</dbReference>
<accession>A0A5D3FUE3</accession>
<name>A0A5D3FUE3_9BACE</name>